<protein>
    <recommendedName>
        <fullName evidence="3">B box-type domain-containing protein</fullName>
    </recommendedName>
</protein>
<dbReference type="PANTHER" id="PTHR25462:SF296">
    <property type="entry name" value="MEIOTIC P26, ISOFORM F"/>
    <property type="match status" value="1"/>
</dbReference>
<keyword evidence="1" id="KW-0862">Zinc</keyword>
<dbReference type="GO" id="GO:0061630">
    <property type="term" value="F:ubiquitin protein ligase activity"/>
    <property type="evidence" value="ECO:0007669"/>
    <property type="project" value="TreeGrafter"/>
</dbReference>
<feature type="domain" description="B box-type" evidence="3">
    <location>
        <begin position="59"/>
        <end position="99"/>
    </location>
</feature>
<dbReference type="InterPro" id="IPR000315">
    <property type="entry name" value="Znf_B-box"/>
</dbReference>
<keyword evidence="5" id="KW-1185">Reference proteome</keyword>
<sequence>MADNELCAGCLRDNEEEIAVMWCNDCEEPVCRTCSKVHRRFALPHDVIEIKDISNVSKTMPKICKEHAGQKLLLFCVHHDKILCPVCLSETHKECDINHIEKASNGIKESSAIYDLKERIHNHKGVIEKVKEEYNELSSKINQEKEQQQKRQNQLRSIIEDRLNKLDKYIETHYIQGVDKISSYTERLTSLAQITQANLQDIEKAEIDESEVNLFHLVKHLIPVNCQMRKISAFRE</sequence>
<proteinExistence type="predicted"/>
<dbReference type="GO" id="GO:0008270">
    <property type="term" value="F:zinc ion binding"/>
    <property type="evidence" value="ECO:0007669"/>
    <property type="project" value="UniProtKB-KW"/>
</dbReference>
<comment type="caution">
    <text evidence="4">The sequence shown here is derived from an EMBL/GenBank/DDBJ whole genome shotgun (WGS) entry which is preliminary data.</text>
</comment>
<dbReference type="Gene3D" id="3.30.160.60">
    <property type="entry name" value="Classic Zinc Finger"/>
    <property type="match status" value="1"/>
</dbReference>
<dbReference type="SUPFAM" id="SSF57845">
    <property type="entry name" value="B-box zinc-binding domain"/>
    <property type="match status" value="1"/>
</dbReference>
<evidence type="ECO:0000313" key="5">
    <source>
        <dbReference type="Proteomes" id="UP000683360"/>
    </source>
</evidence>
<dbReference type="Proteomes" id="UP000683360">
    <property type="component" value="Unassembled WGS sequence"/>
</dbReference>
<feature type="domain" description="B box-type" evidence="3">
    <location>
        <begin position="2"/>
        <end position="50"/>
    </location>
</feature>
<feature type="coiled-coil region" evidence="2">
    <location>
        <begin position="120"/>
        <end position="154"/>
    </location>
</feature>
<dbReference type="OrthoDB" id="6162405at2759"/>
<evidence type="ECO:0000256" key="1">
    <source>
        <dbReference type="PROSITE-ProRule" id="PRU00024"/>
    </source>
</evidence>
<dbReference type="PANTHER" id="PTHR25462">
    <property type="entry name" value="BONUS, ISOFORM C-RELATED"/>
    <property type="match status" value="1"/>
</dbReference>
<dbReference type="EMBL" id="CAJPWZ010001310">
    <property type="protein sequence ID" value="CAG2212694.1"/>
    <property type="molecule type" value="Genomic_DNA"/>
</dbReference>
<evidence type="ECO:0000256" key="2">
    <source>
        <dbReference type="SAM" id="Coils"/>
    </source>
</evidence>
<dbReference type="GO" id="GO:0005654">
    <property type="term" value="C:nucleoplasm"/>
    <property type="evidence" value="ECO:0007669"/>
    <property type="project" value="TreeGrafter"/>
</dbReference>
<organism evidence="4 5">
    <name type="scientific">Mytilus edulis</name>
    <name type="common">Blue mussel</name>
    <dbReference type="NCBI Taxonomy" id="6550"/>
    <lineage>
        <taxon>Eukaryota</taxon>
        <taxon>Metazoa</taxon>
        <taxon>Spiralia</taxon>
        <taxon>Lophotrochozoa</taxon>
        <taxon>Mollusca</taxon>
        <taxon>Bivalvia</taxon>
        <taxon>Autobranchia</taxon>
        <taxon>Pteriomorphia</taxon>
        <taxon>Mytilida</taxon>
        <taxon>Mytiloidea</taxon>
        <taxon>Mytilidae</taxon>
        <taxon>Mytilinae</taxon>
        <taxon>Mytilus</taxon>
    </lineage>
</organism>
<keyword evidence="2" id="KW-0175">Coiled coil</keyword>
<keyword evidence="1" id="KW-0479">Metal-binding</keyword>
<name>A0A8S3RT04_MYTED</name>
<accession>A0A8S3RT04</accession>
<dbReference type="AlphaFoldDB" id="A0A8S3RT04"/>
<dbReference type="InterPro" id="IPR047153">
    <property type="entry name" value="TRIM45/56/19-like"/>
</dbReference>
<gene>
    <name evidence="4" type="ORF">MEDL_26670</name>
</gene>
<reference evidence="4" key="1">
    <citation type="submission" date="2021-03" db="EMBL/GenBank/DDBJ databases">
        <authorList>
            <person name="Bekaert M."/>
        </authorList>
    </citation>
    <scope>NUCLEOTIDE SEQUENCE</scope>
</reference>
<evidence type="ECO:0000259" key="3">
    <source>
        <dbReference type="PROSITE" id="PS50119"/>
    </source>
</evidence>
<dbReference type="PROSITE" id="PS50119">
    <property type="entry name" value="ZF_BBOX"/>
    <property type="match status" value="2"/>
</dbReference>
<dbReference type="CDD" id="cd19756">
    <property type="entry name" value="Bbox2"/>
    <property type="match status" value="1"/>
</dbReference>
<evidence type="ECO:0000313" key="4">
    <source>
        <dbReference type="EMBL" id="CAG2212694.1"/>
    </source>
</evidence>
<keyword evidence="1" id="KW-0863">Zinc-finger</keyword>
<dbReference type="SMART" id="SM00336">
    <property type="entry name" value="BBOX"/>
    <property type="match status" value="2"/>
</dbReference>
<dbReference type="Pfam" id="PF00643">
    <property type="entry name" value="zf-B_box"/>
    <property type="match status" value="2"/>
</dbReference>